<keyword evidence="14" id="KW-1185">Reference proteome</keyword>
<dbReference type="PANTHER" id="PTHR10201:SF323">
    <property type="entry name" value="MATRIX METALLOPROTEINASE-21"/>
    <property type="match status" value="1"/>
</dbReference>
<dbReference type="GO" id="GO:0008270">
    <property type="term" value="F:zinc ion binding"/>
    <property type="evidence" value="ECO:0007669"/>
    <property type="project" value="InterPro"/>
</dbReference>
<evidence type="ECO:0000256" key="2">
    <source>
        <dbReference type="ARBA" id="ARBA00022723"/>
    </source>
</evidence>
<proteinExistence type="predicted"/>
<evidence type="ECO:0000256" key="4">
    <source>
        <dbReference type="ARBA" id="ARBA00022737"/>
    </source>
</evidence>
<feature type="binding site" evidence="12">
    <location>
        <position position="14"/>
    </location>
    <ligand>
        <name>Ca(2+)</name>
        <dbReference type="ChEBI" id="CHEBI:29108"/>
        <label>1</label>
    </ligand>
</feature>
<sequence length="293" mass="34731">MRSIGLSGDIHFDDDEIWTINGEQDTTDYTWTALHEIGHALGLRHSREQDAIMWPWFTGYKADTRLTQDDINGIQAIYGKPTSTVATTTKPKSSVCNVRNFDAIFYHSATRNTYFLKGRYVWEVNEKRKLNKEELISSKWPGLESNLDSAYVRQSDGEIVFFKGNRFWRYRENRRIEGPIDLSRYITNHQSSLLRYVGAVMVWKPTGQTYIFTDNIYWRYNEEKRMVETSGYPRISTSIWSDIPFPVDDVITWKYGKTFFFVDGMVFRYRLNKNTRYFEGKLRKTHFIRDCRE</sequence>
<dbReference type="Pfam" id="PF00045">
    <property type="entry name" value="Hemopexin"/>
    <property type="match status" value="3"/>
</dbReference>
<feature type="binding site" evidence="12">
    <location>
        <position position="53"/>
    </location>
    <ligand>
        <name>Zn(2+)</name>
        <dbReference type="ChEBI" id="CHEBI:29105"/>
        <label>2</label>
        <note>catalytic</note>
    </ligand>
</feature>
<keyword evidence="6 12" id="KW-0862">Zinc</keyword>
<evidence type="ECO:0000256" key="8">
    <source>
        <dbReference type="ARBA" id="ARBA00023049"/>
    </source>
</evidence>
<feature type="binding site" evidence="12">
    <location>
        <position position="150"/>
    </location>
    <ligand>
        <name>Ca(2+)</name>
        <dbReference type="ChEBI" id="CHEBI:29108"/>
        <label>5</label>
    </ligand>
</feature>
<evidence type="ECO:0000256" key="9">
    <source>
        <dbReference type="ARBA" id="ARBA00023145"/>
    </source>
</evidence>
<dbReference type="InterPro" id="IPR018486">
    <property type="entry name" value="Hemopexin_CS"/>
</dbReference>
<dbReference type="GO" id="GO:0006508">
    <property type="term" value="P:proteolysis"/>
    <property type="evidence" value="ECO:0007669"/>
    <property type="project" value="UniProtKB-KW"/>
</dbReference>
<dbReference type="SMART" id="SM00120">
    <property type="entry name" value="HX"/>
    <property type="match status" value="4"/>
</dbReference>
<evidence type="ECO:0000256" key="11">
    <source>
        <dbReference type="PIRSR" id="PIRSR621190-1"/>
    </source>
</evidence>
<feature type="active site" evidence="11">
    <location>
        <position position="36"/>
    </location>
</feature>
<reference evidence="13" key="1">
    <citation type="submission" date="2020-04" db="EMBL/GenBank/DDBJ databases">
        <authorList>
            <person name="Alioto T."/>
            <person name="Alioto T."/>
            <person name="Gomez Garrido J."/>
        </authorList>
    </citation>
    <scope>NUCLEOTIDE SEQUENCE</scope>
    <source>
        <strain evidence="13">A484AB</strain>
    </source>
</reference>
<organism evidence="13 14">
    <name type="scientific">Paramuricea clavata</name>
    <name type="common">Red gorgonian</name>
    <name type="synonym">Violescent sea-whip</name>
    <dbReference type="NCBI Taxonomy" id="317549"/>
    <lineage>
        <taxon>Eukaryota</taxon>
        <taxon>Metazoa</taxon>
        <taxon>Cnidaria</taxon>
        <taxon>Anthozoa</taxon>
        <taxon>Octocorallia</taxon>
        <taxon>Malacalcyonacea</taxon>
        <taxon>Plexauridae</taxon>
        <taxon>Paramuricea</taxon>
    </lineage>
</organism>
<evidence type="ECO:0000256" key="7">
    <source>
        <dbReference type="ARBA" id="ARBA00022837"/>
    </source>
</evidence>
<feature type="binding site" evidence="12">
    <location>
        <position position="250"/>
    </location>
    <ligand>
        <name>Ca(2+)</name>
        <dbReference type="ChEBI" id="CHEBI:29108"/>
        <label>5</label>
    </ligand>
</feature>
<dbReference type="PANTHER" id="PTHR10201">
    <property type="entry name" value="MATRIX METALLOPROTEINASE"/>
    <property type="match status" value="1"/>
</dbReference>
<evidence type="ECO:0000256" key="12">
    <source>
        <dbReference type="PIRSR" id="PIRSR621190-2"/>
    </source>
</evidence>
<feature type="binding site" evidence="12">
    <location>
        <position position="148"/>
    </location>
    <ligand>
        <name>Ca(2+)</name>
        <dbReference type="ChEBI" id="CHEBI:29108"/>
        <label>4</label>
    </ligand>
</feature>
<comment type="cofactor">
    <cofactor evidence="12">
        <name>Ca(2+)</name>
        <dbReference type="ChEBI" id="CHEBI:29108"/>
    </cofactor>
    <text evidence="12">Can bind about 5 Ca(2+) ions per subunit.</text>
</comment>
<evidence type="ECO:0000256" key="1">
    <source>
        <dbReference type="ARBA" id="ARBA00022670"/>
    </source>
</evidence>
<dbReference type="EMBL" id="CACRXK020012359">
    <property type="protein sequence ID" value="CAB4023184.1"/>
    <property type="molecule type" value="Genomic_DNA"/>
</dbReference>
<feature type="binding site" evidence="12">
    <location>
        <position position="248"/>
    </location>
    <ligand>
        <name>Ca(2+)</name>
        <dbReference type="ChEBI" id="CHEBI:29108"/>
        <label>4</label>
    </ligand>
</feature>
<keyword evidence="10" id="KW-1015">Disulfide bond</keyword>
<evidence type="ECO:0000256" key="3">
    <source>
        <dbReference type="ARBA" id="ARBA00022729"/>
    </source>
</evidence>
<protein>
    <submittedName>
        <fullName evidence="13">72 kDa type IV collagenase-like</fullName>
    </submittedName>
</protein>
<evidence type="ECO:0000313" key="13">
    <source>
        <dbReference type="EMBL" id="CAB4023184.1"/>
    </source>
</evidence>
<dbReference type="GO" id="GO:0004222">
    <property type="term" value="F:metalloendopeptidase activity"/>
    <property type="evidence" value="ECO:0007669"/>
    <property type="project" value="InterPro"/>
</dbReference>
<feature type="binding site" evidence="12">
    <location>
        <position position="11"/>
    </location>
    <ligand>
        <name>Zn(2+)</name>
        <dbReference type="ChEBI" id="CHEBI:29105"/>
        <label>1</label>
    </ligand>
</feature>
<comment type="cofactor">
    <cofactor evidence="12">
        <name>Zn(2+)</name>
        <dbReference type="ChEBI" id="CHEBI:29105"/>
    </cofactor>
    <text evidence="12">Binds 2 Zn(2+) ions per subunit.</text>
</comment>
<dbReference type="InterPro" id="IPR018487">
    <property type="entry name" value="Hemopexin-like_repeat"/>
</dbReference>
<name>A0A7D9L0V2_PARCT</name>
<dbReference type="Gene3D" id="3.40.390.10">
    <property type="entry name" value="Collagenase (Catalytic Domain)"/>
    <property type="match status" value="1"/>
</dbReference>
<feature type="binding site" evidence="12">
    <location>
        <position position="102"/>
    </location>
    <ligand>
        <name>Ca(2+)</name>
        <dbReference type="ChEBI" id="CHEBI:29108"/>
        <label>4</label>
    </ligand>
</feature>
<dbReference type="PRINTS" id="PR00138">
    <property type="entry name" value="MATRIXIN"/>
</dbReference>
<feature type="binding site" evidence="12">
    <location>
        <position position="39"/>
    </location>
    <ligand>
        <name>Zn(2+)</name>
        <dbReference type="ChEBI" id="CHEBI:29105"/>
        <label>2</label>
        <note>catalytic</note>
    </ligand>
</feature>
<feature type="binding site" evidence="12">
    <location>
        <position position="13"/>
    </location>
    <ligand>
        <name>Ca(2+)</name>
        <dbReference type="ChEBI" id="CHEBI:29108"/>
        <label>3</label>
    </ligand>
</feature>
<gene>
    <name evidence="13" type="ORF">PACLA_8A071462</name>
</gene>
<accession>A0A7D9L0V2</accession>
<comment type="caution">
    <text evidence="13">The sequence shown here is derived from an EMBL/GenBank/DDBJ whole genome shotgun (WGS) entry which is preliminary data.</text>
</comment>
<dbReference type="SUPFAM" id="SSF50923">
    <property type="entry name" value="Hemopexin-like domain"/>
    <property type="match status" value="1"/>
</dbReference>
<dbReference type="InterPro" id="IPR001818">
    <property type="entry name" value="Pept_M10_metallopeptidase"/>
</dbReference>
<dbReference type="InterPro" id="IPR021190">
    <property type="entry name" value="Pept_M10A"/>
</dbReference>
<dbReference type="OrthoDB" id="406838at2759"/>
<keyword evidence="2 12" id="KW-0479">Metal-binding</keyword>
<feature type="binding site" evidence="12">
    <location>
        <position position="16"/>
    </location>
    <ligand>
        <name>Ca(2+)</name>
        <dbReference type="ChEBI" id="CHEBI:29108"/>
        <label>1</label>
    </ligand>
</feature>
<dbReference type="InterPro" id="IPR024079">
    <property type="entry name" value="MetalloPept_cat_dom_sf"/>
</dbReference>
<dbReference type="PROSITE" id="PS00024">
    <property type="entry name" value="HEMOPEXIN"/>
    <property type="match status" value="1"/>
</dbReference>
<keyword evidence="1" id="KW-0645">Protease</keyword>
<keyword evidence="3" id="KW-0732">Signal</keyword>
<dbReference type="Gene3D" id="2.110.10.10">
    <property type="entry name" value="Hemopexin-like domain"/>
    <property type="match status" value="1"/>
</dbReference>
<dbReference type="AlphaFoldDB" id="A0A7D9L0V2"/>
<feature type="binding site" evidence="12">
    <location>
        <position position="35"/>
    </location>
    <ligand>
        <name>Zn(2+)</name>
        <dbReference type="ChEBI" id="CHEBI:29105"/>
        <label>2</label>
        <note>catalytic</note>
    </ligand>
</feature>
<evidence type="ECO:0000313" key="14">
    <source>
        <dbReference type="Proteomes" id="UP001152795"/>
    </source>
</evidence>
<evidence type="ECO:0000256" key="6">
    <source>
        <dbReference type="ARBA" id="ARBA00022833"/>
    </source>
</evidence>
<dbReference type="InterPro" id="IPR000585">
    <property type="entry name" value="Hemopexin-like_dom"/>
</dbReference>
<dbReference type="Proteomes" id="UP001152795">
    <property type="component" value="Unassembled WGS sequence"/>
</dbReference>
<keyword evidence="7 12" id="KW-0106">Calcium</keyword>
<dbReference type="Pfam" id="PF00413">
    <property type="entry name" value="Peptidase_M10"/>
    <property type="match status" value="1"/>
</dbReference>
<feature type="binding site" evidence="12">
    <location>
        <position position="45"/>
    </location>
    <ligand>
        <name>Zn(2+)</name>
        <dbReference type="ChEBI" id="CHEBI:29105"/>
        <label>2</label>
        <note>catalytic</note>
    </ligand>
</feature>
<keyword evidence="8" id="KW-0482">Metalloprotease</keyword>
<feature type="binding site" evidence="12">
    <location>
        <position position="9"/>
    </location>
    <ligand>
        <name>Ca(2+)</name>
        <dbReference type="ChEBI" id="CHEBI:29108"/>
        <label>2</label>
    </ligand>
</feature>
<keyword evidence="9" id="KW-0865">Zymogen</keyword>
<evidence type="ECO:0000256" key="5">
    <source>
        <dbReference type="ARBA" id="ARBA00022801"/>
    </source>
</evidence>
<dbReference type="PROSITE" id="PS51642">
    <property type="entry name" value="HEMOPEXIN_2"/>
    <property type="match status" value="3"/>
</dbReference>
<evidence type="ECO:0000256" key="10">
    <source>
        <dbReference type="ARBA" id="ARBA00023157"/>
    </source>
</evidence>
<keyword evidence="4" id="KW-0677">Repeat</keyword>
<dbReference type="SUPFAM" id="SSF55486">
    <property type="entry name" value="Metalloproteases ('zincins'), catalytic domain"/>
    <property type="match status" value="1"/>
</dbReference>
<feature type="binding site" evidence="12">
    <location>
        <position position="16"/>
    </location>
    <ligand>
        <name>Ca(2+)</name>
        <dbReference type="ChEBI" id="CHEBI:29108"/>
        <label>3</label>
    </ligand>
</feature>
<dbReference type="CDD" id="cd00094">
    <property type="entry name" value="HX"/>
    <property type="match status" value="1"/>
</dbReference>
<dbReference type="InterPro" id="IPR036375">
    <property type="entry name" value="Hemopexin-like_dom_sf"/>
</dbReference>
<feature type="binding site" evidence="12">
    <location>
        <position position="104"/>
    </location>
    <ligand>
        <name>Ca(2+)</name>
        <dbReference type="ChEBI" id="CHEBI:29108"/>
        <label>5</label>
    </ligand>
</feature>
<dbReference type="GO" id="GO:0031012">
    <property type="term" value="C:extracellular matrix"/>
    <property type="evidence" value="ECO:0007669"/>
    <property type="project" value="InterPro"/>
</dbReference>
<keyword evidence="5" id="KW-0378">Hydrolase</keyword>